<evidence type="ECO:0000313" key="5">
    <source>
        <dbReference type="Proteomes" id="UP001153714"/>
    </source>
</evidence>
<dbReference type="SUPFAM" id="SSF50615">
    <property type="entry name" value="N-terminal domain of alpha and beta subunits of F1 ATP synthase"/>
    <property type="match status" value="1"/>
</dbReference>
<dbReference type="EMBL" id="OU893351">
    <property type="protein sequence ID" value="CAG9789671.1"/>
    <property type="molecule type" value="Genomic_DNA"/>
</dbReference>
<organism evidence="4 5">
    <name type="scientific">Diatraea saccharalis</name>
    <name type="common">sugarcane borer</name>
    <dbReference type="NCBI Taxonomy" id="40085"/>
    <lineage>
        <taxon>Eukaryota</taxon>
        <taxon>Metazoa</taxon>
        <taxon>Ecdysozoa</taxon>
        <taxon>Arthropoda</taxon>
        <taxon>Hexapoda</taxon>
        <taxon>Insecta</taxon>
        <taxon>Pterygota</taxon>
        <taxon>Neoptera</taxon>
        <taxon>Endopterygota</taxon>
        <taxon>Lepidoptera</taxon>
        <taxon>Glossata</taxon>
        <taxon>Ditrysia</taxon>
        <taxon>Pyraloidea</taxon>
        <taxon>Crambidae</taxon>
        <taxon>Crambinae</taxon>
        <taxon>Diatraea</taxon>
    </lineage>
</organism>
<evidence type="ECO:0000313" key="4">
    <source>
        <dbReference type="EMBL" id="CAG9789671.1"/>
    </source>
</evidence>
<keyword evidence="5" id="KW-1185">Reference proteome</keyword>
<dbReference type="InterPro" id="IPR036121">
    <property type="entry name" value="ATPase_F1/V1/A1_a/bsu_N_sf"/>
</dbReference>
<dbReference type="Gene3D" id="2.40.10.170">
    <property type="match status" value="1"/>
</dbReference>
<accession>A0A9N9R4W2</accession>
<dbReference type="OrthoDB" id="14523at2759"/>
<evidence type="ECO:0008006" key="6">
    <source>
        <dbReference type="Google" id="ProtNLM"/>
    </source>
</evidence>
<name>A0A9N9R4W2_9NEOP</name>
<dbReference type="Proteomes" id="UP001153714">
    <property type="component" value="Chromosome 20"/>
</dbReference>
<gene>
    <name evidence="4" type="ORF">DIATSA_LOCUS7382</name>
</gene>
<keyword evidence="2" id="KW-0813">Transport</keyword>
<feature type="compositionally biased region" description="Gly residues" evidence="3">
    <location>
        <begin position="148"/>
        <end position="164"/>
    </location>
</feature>
<proteinExistence type="inferred from homology"/>
<reference evidence="4" key="1">
    <citation type="submission" date="2021-12" db="EMBL/GenBank/DDBJ databases">
        <authorList>
            <person name="King R."/>
        </authorList>
    </citation>
    <scope>NUCLEOTIDE SEQUENCE</scope>
</reference>
<dbReference type="AlphaFoldDB" id="A0A9N9R4W2"/>
<protein>
    <recommendedName>
        <fullName evidence="6">ATPase F1/V1/A1 complex alpha/beta subunit N-terminal domain-containing protein</fullName>
    </recommendedName>
</protein>
<evidence type="ECO:0000256" key="2">
    <source>
        <dbReference type="ARBA" id="ARBA00022448"/>
    </source>
</evidence>
<dbReference type="GO" id="GO:1902600">
    <property type="term" value="P:proton transmembrane transport"/>
    <property type="evidence" value="ECO:0007669"/>
    <property type="project" value="InterPro"/>
</dbReference>
<comment type="similarity">
    <text evidence="1">Belongs to the ATPase alpha/beta chains family.</text>
</comment>
<dbReference type="GO" id="GO:0046034">
    <property type="term" value="P:ATP metabolic process"/>
    <property type="evidence" value="ECO:0007669"/>
    <property type="project" value="InterPro"/>
</dbReference>
<evidence type="ECO:0000256" key="1">
    <source>
        <dbReference type="ARBA" id="ARBA00008936"/>
    </source>
</evidence>
<sequence>MKRLPKLPFDICRCRNNYRHSTRNALYSSCNEPSVFPENDSVSMANFTTRRKLKTDQTLNFQIPLDSTSKIEYNPTQRRDQKIAISNSEAHTRHLNTNRSVLKLGACVQLGVPFRNYSSGSNPCVNRESKTPSGGGSPPSSGPPKSSSGGGGGGGSPPKSGTAGGHGKIIAVIGAVVDVQFDKHLPPILNALEVPGRSKLQMIFGFFVLISY</sequence>
<feature type="region of interest" description="Disordered" evidence="3">
    <location>
        <begin position="119"/>
        <end position="164"/>
    </location>
</feature>
<evidence type="ECO:0000256" key="3">
    <source>
        <dbReference type="SAM" id="MobiDB-lite"/>
    </source>
</evidence>
<reference evidence="4" key="2">
    <citation type="submission" date="2022-10" db="EMBL/GenBank/DDBJ databases">
        <authorList>
            <consortium name="ENA_rothamsted_submissions"/>
            <consortium name="culmorum"/>
            <person name="King R."/>
        </authorList>
    </citation>
    <scope>NUCLEOTIDE SEQUENCE</scope>
</reference>